<dbReference type="AlphaFoldDB" id="A0A6A6RE29"/>
<feature type="domain" description="DUF427" evidence="1">
    <location>
        <begin position="146"/>
        <end position="238"/>
    </location>
</feature>
<protein>
    <submittedName>
        <fullName evidence="2">DUF427-domain-containing protein</fullName>
    </submittedName>
</protein>
<accession>A0A6A6RE29</accession>
<gene>
    <name evidence="2" type="ORF">BU16DRAFT_576205</name>
</gene>
<evidence type="ECO:0000259" key="1">
    <source>
        <dbReference type="Pfam" id="PF04248"/>
    </source>
</evidence>
<dbReference type="OrthoDB" id="18996at2759"/>
<dbReference type="Pfam" id="PF04248">
    <property type="entry name" value="NTP_transf_9"/>
    <property type="match status" value="1"/>
</dbReference>
<evidence type="ECO:0000313" key="3">
    <source>
        <dbReference type="Proteomes" id="UP000799750"/>
    </source>
</evidence>
<dbReference type="InterPro" id="IPR007361">
    <property type="entry name" value="DUF427"/>
</dbReference>
<name>A0A6A6RE29_9PEZI</name>
<dbReference type="Gene3D" id="2.170.150.40">
    <property type="entry name" value="Domain of unknown function (DUF427)"/>
    <property type="match status" value="1"/>
</dbReference>
<organism evidence="2 3">
    <name type="scientific">Lophium mytilinum</name>
    <dbReference type="NCBI Taxonomy" id="390894"/>
    <lineage>
        <taxon>Eukaryota</taxon>
        <taxon>Fungi</taxon>
        <taxon>Dikarya</taxon>
        <taxon>Ascomycota</taxon>
        <taxon>Pezizomycotina</taxon>
        <taxon>Dothideomycetes</taxon>
        <taxon>Pleosporomycetidae</taxon>
        <taxon>Mytilinidiales</taxon>
        <taxon>Mytilinidiaceae</taxon>
        <taxon>Lophium</taxon>
    </lineage>
</organism>
<dbReference type="PANTHER" id="PTHR34310:SF9">
    <property type="entry name" value="BLR5716 PROTEIN"/>
    <property type="match status" value="1"/>
</dbReference>
<dbReference type="EMBL" id="MU004181">
    <property type="protein sequence ID" value="KAF2501983.1"/>
    <property type="molecule type" value="Genomic_DNA"/>
</dbReference>
<reference evidence="2" key="1">
    <citation type="journal article" date="2020" name="Stud. Mycol.">
        <title>101 Dothideomycetes genomes: a test case for predicting lifestyles and emergence of pathogens.</title>
        <authorList>
            <person name="Haridas S."/>
            <person name="Albert R."/>
            <person name="Binder M."/>
            <person name="Bloem J."/>
            <person name="Labutti K."/>
            <person name="Salamov A."/>
            <person name="Andreopoulos B."/>
            <person name="Baker S."/>
            <person name="Barry K."/>
            <person name="Bills G."/>
            <person name="Bluhm B."/>
            <person name="Cannon C."/>
            <person name="Castanera R."/>
            <person name="Culley D."/>
            <person name="Daum C."/>
            <person name="Ezra D."/>
            <person name="Gonzalez J."/>
            <person name="Henrissat B."/>
            <person name="Kuo A."/>
            <person name="Liang C."/>
            <person name="Lipzen A."/>
            <person name="Lutzoni F."/>
            <person name="Magnuson J."/>
            <person name="Mondo S."/>
            <person name="Nolan M."/>
            <person name="Ohm R."/>
            <person name="Pangilinan J."/>
            <person name="Park H.-J."/>
            <person name="Ramirez L."/>
            <person name="Alfaro M."/>
            <person name="Sun H."/>
            <person name="Tritt A."/>
            <person name="Yoshinaga Y."/>
            <person name="Zwiers L.-H."/>
            <person name="Turgeon B."/>
            <person name="Goodwin S."/>
            <person name="Spatafora J."/>
            <person name="Crous P."/>
            <person name="Grigoriev I."/>
        </authorList>
    </citation>
    <scope>NUCLEOTIDE SEQUENCE</scope>
    <source>
        <strain evidence="2">CBS 269.34</strain>
    </source>
</reference>
<keyword evidence="3" id="KW-1185">Reference proteome</keyword>
<dbReference type="Proteomes" id="UP000799750">
    <property type="component" value="Unassembled WGS sequence"/>
</dbReference>
<sequence length="251" mass="28862">MSTSDLHKLAVKLVKDGPYKREHTSRRVRGLFYGVYAFDTINAEYVWEVPNYPQFYIPIRDFSDSNAKLSALKEVEKTDGGAYWAELAVGSRNTNRVIEFRKGPLAGFVKVVFGAIDQWFEEETPIYVHPKDPYKRISILPSTRHIRIEMDGVTIAETSTPIFLHETSLPTRYYIPPTSINWAYLRKSGQETSCPYKGKANYYHVAVKNSQHDNICWWYQYPTMESAPIAGYLCFYNGVVDVFIDGVREGD</sequence>
<proteinExistence type="predicted"/>
<dbReference type="PANTHER" id="PTHR34310">
    <property type="entry name" value="DUF427 DOMAIN PROTEIN (AFU_ORTHOLOGUE AFUA_3G02220)"/>
    <property type="match status" value="1"/>
</dbReference>
<dbReference type="InterPro" id="IPR038694">
    <property type="entry name" value="DUF427_sf"/>
</dbReference>
<evidence type="ECO:0000313" key="2">
    <source>
        <dbReference type="EMBL" id="KAF2501983.1"/>
    </source>
</evidence>